<reference evidence="4 5" key="1">
    <citation type="submission" date="2017-04" db="EMBL/GenBank/DDBJ databases">
        <title>Complete genome sequence of Flavobacterium kingsejong AJ004.</title>
        <authorList>
            <person name="Lee P.C."/>
        </authorList>
    </citation>
    <scope>NUCLEOTIDE SEQUENCE [LARGE SCALE GENOMIC DNA]</scope>
    <source>
        <strain evidence="4 5">AJ004</strain>
    </source>
</reference>
<evidence type="ECO:0000259" key="2">
    <source>
        <dbReference type="Pfam" id="PF18651"/>
    </source>
</evidence>
<dbReference type="InterPro" id="IPR040683">
    <property type="entry name" value="CshA_NR2"/>
</dbReference>
<evidence type="ECO:0000313" key="4">
    <source>
        <dbReference type="EMBL" id="AWG25779.1"/>
    </source>
</evidence>
<accession>A0A2S1LPX8</accession>
<name>A0A2S1LPX8_9FLAO</name>
<dbReference type="AlphaFoldDB" id="A0A2S1LPX8"/>
<dbReference type="Pfam" id="PF18651">
    <property type="entry name" value="CshA_NR2"/>
    <property type="match status" value="1"/>
</dbReference>
<evidence type="ECO:0000256" key="1">
    <source>
        <dbReference type="SAM" id="SignalP"/>
    </source>
</evidence>
<feature type="chain" id="PRO_5015515241" evidence="1">
    <location>
        <begin position="23"/>
        <end position="484"/>
    </location>
</feature>
<dbReference type="RefSeq" id="WP_108737350.1">
    <property type="nucleotide sequence ID" value="NZ_CP020919.1"/>
</dbReference>
<feature type="domain" description="Surface adhesin CshA non-repetitive" evidence="2">
    <location>
        <begin position="44"/>
        <end position="262"/>
    </location>
</feature>
<evidence type="ECO:0000313" key="5">
    <source>
        <dbReference type="Proteomes" id="UP000244677"/>
    </source>
</evidence>
<organism evidence="4 5">
    <name type="scientific">Flavobacterium kingsejongi</name>
    <dbReference type="NCBI Taxonomy" id="1678728"/>
    <lineage>
        <taxon>Bacteria</taxon>
        <taxon>Pseudomonadati</taxon>
        <taxon>Bacteroidota</taxon>
        <taxon>Flavobacteriia</taxon>
        <taxon>Flavobacteriales</taxon>
        <taxon>Flavobacteriaceae</taxon>
        <taxon>Flavobacterium</taxon>
    </lineage>
</organism>
<keyword evidence="1" id="KW-0732">Signal</keyword>
<dbReference type="Pfam" id="PF20009">
    <property type="entry name" value="GEVED"/>
    <property type="match status" value="1"/>
</dbReference>
<proteinExistence type="predicted"/>
<gene>
    <name evidence="4" type="ORF">FK004_11375</name>
</gene>
<keyword evidence="5" id="KW-1185">Reference proteome</keyword>
<protein>
    <submittedName>
        <fullName evidence="4">Uncharacterized protein</fullName>
    </submittedName>
</protein>
<dbReference type="InterPro" id="IPR045474">
    <property type="entry name" value="GEVED"/>
</dbReference>
<dbReference type="OrthoDB" id="6278496at2"/>
<evidence type="ECO:0000259" key="3">
    <source>
        <dbReference type="Pfam" id="PF20009"/>
    </source>
</evidence>
<dbReference type="KEGG" id="fki:FK004_11375"/>
<feature type="signal peptide" evidence="1">
    <location>
        <begin position="1"/>
        <end position="22"/>
    </location>
</feature>
<dbReference type="EMBL" id="CP020919">
    <property type="protein sequence ID" value="AWG25779.1"/>
    <property type="molecule type" value="Genomic_DNA"/>
</dbReference>
<feature type="domain" description="GEVED" evidence="3">
    <location>
        <begin position="390"/>
        <end position="465"/>
    </location>
</feature>
<sequence>MKKLILSLFLAVSLLMGSAVQAQCFPTQPKTAAFAIGGTSTYKNQVLWLTWGSTLANVAQYPYGRHDQALGENATSYASIDVGGGRYLCVEAIITGITGSDIKSYAPGNYSGDSMDDMYNIGGVGSSNKLVNGIRNGTNGGNVTFRLTCRATLEGAPVKLSGMVIGDAESLAPAEFFNATADGKWTIVEMHKNLNVTGSYDVRKVDVTATRQRIEFVKGNDNNTAAVSFLTFNETAYSPTNFDVTFDVTLKGSGLTAIALGLLPPGVDGGDAPASYGAPLHMIDKLALSSDGIASSASATEATTNLNTAAYAPGGLIPPTAGFLGTVAPDTDPGPQYSYDAMGDNNNGSAGVLEEDAWPDIYKSFSYKAHYMPGNIINATIPYKGIENAYISGWIDFNQNGVFDESERVTVSAPANQTSVVLTWQVSVSRVIRSTYVRLRYAKNRADILSPTSSTPGGEVEDHRIYIQGPTISNPTIENRARRK</sequence>
<dbReference type="Proteomes" id="UP000244677">
    <property type="component" value="Chromosome"/>
</dbReference>